<dbReference type="InterPro" id="IPR049453">
    <property type="entry name" value="Memb_transporter_dom"/>
</dbReference>
<evidence type="ECO:0000256" key="5">
    <source>
        <dbReference type="SAM" id="Coils"/>
    </source>
</evidence>
<feature type="transmembrane region" description="Helical" evidence="6">
    <location>
        <begin position="686"/>
        <end position="705"/>
    </location>
</feature>
<gene>
    <name evidence="10" type="ORF">K452DRAFT_349248</name>
</gene>
<evidence type="ECO:0000256" key="2">
    <source>
        <dbReference type="ARBA" id="ARBA00022692"/>
    </source>
</evidence>
<dbReference type="Pfam" id="PF13515">
    <property type="entry name" value="FUSC_2"/>
    <property type="match status" value="1"/>
</dbReference>
<dbReference type="AlphaFoldDB" id="A0A6A6BP45"/>
<evidence type="ECO:0000256" key="1">
    <source>
        <dbReference type="ARBA" id="ARBA00004141"/>
    </source>
</evidence>
<feature type="domain" description="Integral membrane bound transporter" evidence="9">
    <location>
        <begin position="631"/>
        <end position="767"/>
    </location>
</feature>
<feature type="transmembrane region" description="Helical" evidence="6">
    <location>
        <begin position="66"/>
        <end position="97"/>
    </location>
</feature>
<feature type="transmembrane region" description="Helical" evidence="6">
    <location>
        <begin position="712"/>
        <end position="730"/>
    </location>
</feature>
<feature type="transmembrane region" description="Helical" evidence="6">
    <location>
        <begin position="750"/>
        <end position="770"/>
    </location>
</feature>
<evidence type="ECO:0000259" key="9">
    <source>
        <dbReference type="Pfam" id="PF13515"/>
    </source>
</evidence>
<keyword evidence="11" id="KW-1185">Reference proteome</keyword>
<accession>A0A6A6BP45</accession>
<dbReference type="PANTHER" id="PTHR37994">
    <property type="entry name" value="ARAE_2_N DOMAIN-CONTAINING PROTEIN-RELATED"/>
    <property type="match status" value="1"/>
</dbReference>
<evidence type="ECO:0000256" key="6">
    <source>
        <dbReference type="SAM" id="Phobius"/>
    </source>
</evidence>
<dbReference type="GO" id="GO:0016020">
    <property type="term" value="C:membrane"/>
    <property type="evidence" value="ECO:0007669"/>
    <property type="project" value="UniProtKB-SubCell"/>
</dbReference>
<evidence type="ECO:0000313" key="10">
    <source>
        <dbReference type="EMBL" id="KAF2145862.1"/>
    </source>
</evidence>
<protein>
    <recommendedName>
        <fullName evidence="12">ER transporter 6TM N-terminal domain-containing protein</fullName>
    </recommendedName>
</protein>
<keyword evidence="4 6" id="KW-0472">Membrane</keyword>
<dbReference type="Pfam" id="PF10334">
    <property type="entry name" value="BRE4"/>
    <property type="match status" value="1"/>
</dbReference>
<dbReference type="InterPro" id="IPR018823">
    <property type="entry name" value="ArAE_2_N"/>
</dbReference>
<feature type="transmembrane region" description="Helical" evidence="6">
    <location>
        <begin position="186"/>
        <end position="206"/>
    </location>
</feature>
<evidence type="ECO:0000259" key="7">
    <source>
        <dbReference type="Pfam" id="PF10334"/>
    </source>
</evidence>
<dbReference type="Pfam" id="PF10337">
    <property type="entry name" value="ArAE_2_N"/>
    <property type="match status" value="1"/>
</dbReference>
<dbReference type="Proteomes" id="UP000799438">
    <property type="component" value="Unassembled WGS sequence"/>
</dbReference>
<sequence length="995" mass="109087">MDRRSSVATAKNKKPKKVLPDWLNHFNARDLKTLFKCSIAVWIAAVLMFINPVLKSYGQAVFFGPILLLIIPPTGVVFISVLGGISAVLGMAIGWAWGVITMKAALATRSSAETKARIAEMGALAARNSPNPTSALAVKSYAKQLIYSGFMLDTRVVVTYFCMLGLFIYFMARIKAAVPKLALTQLFAIIVADIFLVIGPLLPSFMGTIPATIIKPAATAIGIGLACNILFFPESTSHICLRQIEDIIAPLKDFLEAYGAFLEHRGDVQLDKQHIPRIRRSILKDFKALQANLVFLPLDLSFGYWNAEDIEALGGPLKEIIAGFLGMLIFADSHSESRAEQFSVTPQGADNPIEKVTSHTGSRNQTIMQLLDPHDRQDNREVDEPLRHSLKALHESSHPLLSTLMDTVSAILEGTHNANSRRWFGRLTADAQAEMRNRHQATLNRLRDQLEKFSNSNTDLLLTTYGYLFDKEGTLKDETDATAGHAEAFLKCLTYEERLHTFGASLEAMLAKVVILEEHRTKSQFWPSTKIRKATSWIFGSDPVSPIADLSAALEVDEEKKLNEKDNKSEAETLLVSLRECHRGKVRSSGGKLVLAITKWLGNENGAYALRFLIVTIAMALPAVIPSSAGFYYREKGMWGLIMAQTALTKYSSEYTYGVVSKILGTLIGGVVGMACWYIGAGSGSGNPYGLAAILAPVIVCLMWARLWGSPFILPGSMVMASTFLLVVGYSWDDTHIPSYGNPGIGYSVFWHRTVLVLIGFAAAAIVNFLPRPPSSARYITKSLSHSLRTNRDFFALLLAAWSSADRGKNIDGITQATKTSAIDTAETIEALVGPIALLKFEVSSNVFDSETLMRIAQTHARLNVSLAHMGIYTSDLPPTLRKRFTDITGAFNERCVGEIMGMMCLIEQTIKTGDPLPSGALPRVSARFARRIEKKETEALSTDMIRESGFRRYCIAIDAFLSLLAAIDDLAQDVKSAVGETYGVNASANFANLE</sequence>
<feature type="transmembrane region" description="Helical" evidence="6">
    <location>
        <begin position="655"/>
        <end position="680"/>
    </location>
</feature>
<comment type="subcellular location">
    <subcellularLocation>
        <location evidence="1">Membrane</location>
        <topology evidence="1">Multi-pass membrane protein</topology>
    </subcellularLocation>
</comment>
<feature type="domain" description="DUF2421" evidence="7">
    <location>
        <begin position="771"/>
        <end position="983"/>
    </location>
</feature>
<organism evidence="10 11">
    <name type="scientific">Aplosporella prunicola CBS 121167</name>
    <dbReference type="NCBI Taxonomy" id="1176127"/>
    <lineage>
        <taxon>Eukaryota</taxon>
        <taxon>Fungi</taxon>
        <taxon>Dikarya</taxon>
        <taxon>Ascomycota</taxon>
        <taxon>Pezizomycotina</taxon>
        <taxon>Dothideomycetes</taxon>
        <taxon>Dothideomycetes incertae sedis</taxon>
        <taxon>Botryosphaeriales</taxon>
        <taxon>Aplosporellaceae</taxon>
        <taxon>Aplosporella</taxon>
    </lineage>
</organism>
<keyword evidence="2 6" id="KW-0812">Transmembrane</keyword>
<feature type="transmembrane region" description="Helical" evidence="6">
    <location>
        <begin position="608"/>
        <end position="634"/>
    </location>
</feature>
<evidence type="ECO:0008006" key="12">
    <source>
        <dbReference type="Google" id="ProtNLM"/>
    </source>
</evidence>
<evidence type="ECO:0000259" key="8">
    <source>
        <dbReference type="Pfam" id="PF10337"/>
    </source>
</evidence>
<evidence type="ECO:0000256" key="3">
    <source>
        <dbReference type="ARBA" id="ARBA00022989"/>
    </source>
</evidence>
<dbReference type="InterPro" id="IPR018820">
    <property type="entry name" value="BRE4-related_DUF2421"/>
</dbReference>
<keyword evidence="3 6" id="KW-1133">Transmembrane helix</keyword>
<feature type="transmembrane region" description="Helical" evidence="6">
    <location>
        <begin position="33"/>
        <end position="54"/>
    </location>
</feature>
<dbReference type="GeneID" id="54303095"/>
<reference evidence="10" key="1">
    <citation type="journal article" date="2020" name="Stud. Mycol.">
        <title>101 Dothideomycetes genomes: a test case for predicting lifestyles and emergence of pathogens.</title>
        <authorList>
            <person name="Haridas S."/>
            <person name="Albert R."/>
            <person name="Binder M."/>
            <person name="Bloem J."/>
            <person name="Labutti K."/>
            <person name="Salamov A."/>
            <person name="Andreopoulos B."/>
            <person name="Baker S."/>
            <person name="Barry K."/>
            <person name="Bills G."/>
            <person name="Bluhm B."/>
            <person name="Cannon C."/>
            <person name="Castanera R."/>
            <person name="Culley D."/>
            <person name="Daum C."/>
            <person name="Ezra D."/>
            <person name="Gonzalez J."/>
            <person name="Henrissat B."/>
            <person name="Kuo A."/>
            <person name="Liang C."/>
            <person name="Lipzen A."/>
            <person name="Lutzoni F."/>
            <person name="Magnuson J."/>
            <person name="Mondo S."/>
            <person name="Nolan M."/>
            <person name="Ohm R."/>
            <person name="Pangilinan J."/>
            <person name="Park H.-J."/>
            <person name="Ramirez L."/>
            <person name="Alfaro M."/>
            <person name="Sun H."/>
            <person name="Tritt A."/>
            <person name="Yoshinaga Y."/>
            <person name="Zwiers L.-H."/>
            <person name="Turgeon B."/>
            <person name="Goodwin S."/>
            <person name="Spatafora J."/>
            <person name="Crous P."/>
            <person name="Grigoriev I."/>
        </authorList>
    </citation>
    <scope>NUCLEOTIDE SEQUENCE</scope>
    <source>
        <strain evidence="10">CBS 121167</strain>
    </source>
</reference>
<evidence type="ECO:0000313" key="11">
    <source>
        <dbReference type="Proteomes" id="UP000799438"/>
    </source>
</evidence>
<dbReference type="OrthoDB" id="2274698at2759"/>
<feature type="transmembrane region" description="Helical" evidence="6">
    <location>
        <begin position="157"/>
        <end position="174"/>
    </location>
</feature>
<dbReference type="PANTHER" id="PTHR37994:SF3">
    <property type="entry name" value="ER TRANSPORTER 6TM N-TERMINAL DOMAIN-CONTAINING PROTEIN"/>
    <property type="match status" value="1"/>
</dbReference>
<dbReference type="EMBL" id="ML995477">
    <property type="protein sequence ID" value="KAF2145862.1"/>
    <property type="molecule type" value="Genomic_DNA"/>
</dbReference>
<feature type="coiled-coil region" evidence="5">
    <location>
        <begin position="429"/>
        <end position="456"/>
    </location>
</feature>
<feature type="domain" description="Putative ER transporter 6TM N-terminal" evidence="8">
    <location>
        <begin position="18"/>
        <end position="458"/>
    </location>
</feature>
<dbReference type="RefSeq" id="XP_033401574.1">
    <property type="nucleotide sequence ID" value="XM_033545587.1"/>
</dbReference>
<proteinExistence type="predicted"/>
<keyword evidence="5" id="KW-0175">Coiled coil</keyword>
<evidence type="ECO:0000256" key="4">
    <source>
        <dbReference type="ARBA" id="ARBA00023136"/>
    </source>
</evidence>
<name>A0A6A6BP45_9PEZI</name>